<sequence>MAKRATVGLARAGGVGHNGSGDIFLAFATGNHLPLQHNKPFDIQMLPHDHLDPFFEAAAEATEESILNALTAAESMHGWQGHSAQALPLDELQSIMRRYQPYR</sequence>
<evidence type="ECO:0000313" key="3">
    <source>
        <dbReference type="Proteomes" id="UP000326912"/>
    </source>
</evidence>
<evidence type="ECO:0000256" key="1">
    <source>
        <dbReference type="ARBA" id="ARBA00007068"/>
    </source>
</evidence>
<organism evidence="2 3">
    <name type="scientific">Dictyobacter vulcani</name>
    <dbReference type="NCBI Taxonomy" id="2607529"/>
    <lineage>
        <taxon>Bacteria</taxon>
        <taxon>Bacillati</taxon>
        <taxon>Chloroflexota</taxon>
        <taxon>Ktedonobacteria</taxon>
        <taxon>Ktedonobacterales</taxon>
        <taxon>Dictyobacteraceae</taxon>
        <taxon>Dictyobacter</taxon>
    </lineage>
</organism>
<dbReference type="Proteomes" id="UP000326912">
    <property type="component" value="Unassembled WGS sequence"/>
</dbReference>
<proteinExistence type="inferred from homology"/>
<comment type="caution">
    <text evidence="2">The sequence shown here is derived from an EMBL/GenBank/DDBJ whole genome shotgun (WGS) entry which is preliminary data.</text>
</comment>
<dbReference type="InterPro" id="IPR005321">
    <property type="entry name" value="Peptidase_S58_DmpA"/>
</dbReference>
<dbReference type="PANTHER" id="PTHR36512:SF3">
    <property type="entry name" value="BLR5678 PROTEIN"/>
    <property type="match status" value="1"/>
</dbReference>
<dbReference type="Pfam" id="PF03576">
    <property type="entry name" value="Peptidase_S58"/>
    <property type="match status" value="1"/>
</dbReference>
<dbReference type="SUPFAM" id="SSF56266">
    <property type="entry name" value="DmpA/ArgJ-like"/>
    <property type="match status" value="1"/>
</dbReference>
<name>A0A5J4KWP4_9CHLR</name>
<evidence type="ECO:0008006" key="4">
    <source>
        <dbReference type="Google" id="ProtNLM"/>
    </source>
</evidence>
<protein>
    <recommendedName>
        <fullName evidence="4">Aminopeptidase</fullName>
    </recommendedName>
</protein>
<accession>A0A5J4KWP4</accession>
<dbReference type="InterPro" id="IPR016117">
    <property type="entry name" value="ArgJ-like_dom_sf"/>
</dbReference>
<comment type="similarity">
    <text evidence="1">Belongs to the peptidase S58 family.</text>
</comment>
<keyword evidence="3" id="KW-1185">Reference proteome</keyword>
<gene>
    <name evidence="2" type="ORF">KDW_51090</name>
</gene>
<reference evidence="2 3" key="1">
    <citation type="submission" date="2019-10" db="EMBL/GenBank/DDBJ databases">
        <title>Dictyobacter vulcani sp. nov., within the class Ktedonobacteria, isolated from soil of volcanic Mt. Zao.</title>
        <authorList>
            <person name="Zheng Y."/>
            <person name="Wang C.M."/>
            <person name="Sakai Y."/>
            <person name="Abe K."/>
            <person name="Yokota A."/>
            <person name="Yabe S."/>
        </authorList>
    </citation>
    <scope>NUCLEOTIDE SEQUENCE [LARGE SCALE GENOMIC DNA]</scope>
    <source>
        <strain evidence="2 3">W12</strain>
    </source>
</reference>
<evidence type="ECO:0000313" key="2">
    <source>
        <dbReference type="EMBL" id="GER90947.1"/>
    </source>
</evidence>
<dbReference type="GO" id="GO:0004177">
    <property type="term" value="F:aminopeptidase activity"/>
    <property type="evidence" value="ECO:0007669"/>
    <property type="project" value="TreeGrafter"/>
</dbReference>
<dbReference type="Gene3D" id="3.60.70.12">
    <property type="entry name" value="L-amino peptidase D-ALA esterase/amidase"/>
    <property type="match status" value="1"/>
</dbReference>
<dbReference type="AlphaFoldDB" id="A0A5J4KWP4"/>
<dbReference type="PANTHER" id="PTHR36512">
    <property type="entry name" value="D-AMINOPEPTIDASE"/>
    <property type="match status" value="1"/>
</dbReference>
<dbReference type="EMBL" id="BKZW01000003">
    <property type="protein sequence ID" value="GER90947.1"/>
    <property type="molecule type" value="Genomic_DNA"/>
</dbReference>